<dbReference type="GeneID" id="82525093"/>
<comment type="caution">
    <text evidence="2">The sequence shown here is derived from an EMBL/GenBank/DDBJ whole genome shotgun (WGS) entry which is preliminary data.</text>
</comment>
<keyword evidence="3" id="KW-1185">Reference proteome</keyword>
<dbReference type="AlphaFoldDB" id="A0A2V1IT19"/>
<reference evidence="3" key="1">
    <citation type="submission" date="2018-02" db="EMBL/GenBank/DDBJ databases">
        <authorList>
            <person name="Clavel T."/>
            <person name="Strowig T."/>
        </authorList>
    </citation>
    <scope>NUCLEOTIDE SEQUENCE [LARGE SCALE GENOMIC DNA]</scope>
    <source>
        <strain evidence="3">DSM 103720</strain>
    </source>
</reference>
<protein>
    <submittedName>
        <fullName evidence="2">Uncharacterized protein</fullName>
    </submittedName>
</protein>
<dbReference type="EMBL" id="PUEC01000003">
    <property type="protein sequence ID" value="PWB03913.1"/>
    <property type="molecule type" value="Genomic_DNA"/>
</dbReference>
<keyword evidence="1" id="KW-0175">Coiled coil</keyword>
<dbReference type="RefSeq" id="WP_107031257.1">
    <property type="nucleotide sequence ID" value="NZ_CAOLYA010000036.1"/>
</dbReference>
<feature type="coiled-coil region" evidence="1">
    <location>
        <begin position="165"/>
        <end position="192"/>
    </location>
</feature>
<sequence>MGLDIYSGKLTRYYSRNWKTIVQQMSEENGQKCVMTDGSGNEMKPVEDPSEIDQIRETVTRWIDNIATGIDQPLPSPLWDETSECAYYTDKPDWEAFGALMLLQACQSLNRPLPEYVENRWDALEDPIVKEAMSKKIVNSLLYNVDLWLPIPDNAIFIAAYPTGNEGSISTVSLLKKELEELNRQLWKADEATILSWRNDKYYVPVKTKEPKLILGFIRRTNKTPKEKYRTEDLAQCAYSMLYQAVRFAEEHRVPIVLDY</sequence>
<evidence type="ECO:0000313" key="3">
    <source>
        <dbReference type="Proteomes" id="UP000244905"/>
    </source>
</evidence>
<gene>
    <name evidence="2" type="ORF">C5O23_01850</name>
</gene>
<name>A0A2V1IT19_9BACT</name>
<evidence type="ECO:0000313" key="2">
    <source>
        <dbReference type="EMBL" id="PWB03913.1"/>
    </source>
</evidence>
<dbReference type="Proteomes" id="UP000244905">
    <property type="component" value="Unassembled WGS sequence"/>
</dbReference>
<organism evidence="2 3">
    <name type="scientific">Duncaniella muris</name>
    <dbReference type="NCBI Taxonomy" id="2094150"/>
    <lineage>
        <taxon>Bacteria</taxon>
        <taxon>Pseudomonadati</taxon>
        <taxon>Bacteroidota</taxon>
        <taxon>Bacteroidia</taxon>
        <taxon>Bacteroidales</taxon>
        <taxon>Muribaculaceae</taxon>
        <taxon>Duncaniella</taxon>
    </lineage>
</organism>
<accession>A0A2V1IT19</accession>
<proteinExistence type="predicted"/>
<evidence type="ECO:0000256" key="1">
    <source>
        <dbReference type="SAM" id="Coils"/>
    </source>
</evidence>